<evidence type="ECO:0000256" key="4">
    <source>
        <dbReference type="ARBA" id="ARBA00022691"/>
    </source>
</evidence>
<name>A0A9D1VQU8_9BACT</name>
<evidence type="ECO:0000259" key="7">
    <source>
        <dbReference type="Pfam" id="PF05175"/>
    </source>
</evidence>
<accession>A0A9D1VQU8</accession>
<dbReference type="GO" id="GO:0008033">
    <property type="term" value="P:tRNA processing"/>
    <property type="evidence" value="ECO:0007669"/>
    <property type="project" value="UniProtKB-UniRule"/>
</dbReference>
<keyword evidence="2 6" id="KW-0489">Methyltransferase</keyword>
<comment type="caution">
    <text evidence="8">The sequence shown here is derived from an EMBL/GenBank/DDBJ whole genome shotgun (WGS) entry which is preliminary data.</text>
</comment>
<comment type="subcellular location">
    <subcellularLocation>
        <location evidence="6">Cytoplasm</location>
    </subcellularLocation>
</comment>
<keyword evidence="1 6" id="KW-0963">Cytoplasm</keyword>
<dbReference type="PANTHER" id="PTHR47739">
    <property type="entry name" value="TRNA1(VAL) (ADENINE(37)-N6)-METHYLTRANSFERASE"/>
    <property type="match status" value="1"/>
</dbReference>
<evidence type="ECO:0000313" key="8">
    <source>
        <dbReference type="EMBL" id="HIX44657.1"/>
    </source>
</evidence>
<dbReference type="GO" id="GO:0005737">
    <property type="term" value="C:cytoplasm"/>
    <property type="evidence" value="ECO:0007669"/>
    <property type="project" value="UniProtKB-SubCell"/>
</dbReference>
<keyword evidence="5 6" id="KW-0819">tRNA processing</keyword>
<dbReference type="AlphaFoldDB" id="A0A9D1VQU8"/>
<keyword evidence="4 6" id="KW-0949">S-adenosyl-L-methionine</keyword>
<feature type="domain" description="Methyltransferase small" evidence="7">
    <location>
        <begin position="33"/>
        <end position="159"/>
    </location>
</feature>
<comment type="similarity">
    <text evidence="6">Belongs to the methyltransferase superfamily. tRNA (adenine-N(6)-)-methyltransferase family.</text>
</comment>
<evidence type="ECO:0000256" key="5">
    <source>
        <dbReference type="ARBA" id="ARBA00022694"/>
    </source>
</evidence>
<dbReference type="GO" id="GO:0032259">
    <property type="term" value="P:methylation"/>
    <property type="evidence" value="ECO:0007669"/>
    <property type="project" value="UniProtKB-KW"/>
</dbReference>
<evidence type="ECO:0000256" key="2">
    <source>
        <dbReference type="ARBA" id="ARBA00022603"/>
    </source>
</evidence>
<dbReference type="HAMAP" id="MF_01872">
    <property type="entry name" value="tRNA_methyltr_YfiC"/>
    <property type="match status" value="1"/>
</dbReference>
<dbReference type="GO" id="GO:0003676">
    <property type="term" value="F:nucleic acid binding"/>
    <property type="evidence" value="ECO:0007669"/>
    <property type="project" value="InterPro"/>
</dbReference>
<dbReference type="Proteomes" id="UP000824246">
    <property type="component" value="Unassembled WGS sequence"/>
</dbReference>
<dbReference type="SUPFAM" id="SSF53335">
    <property type="entry name" value="S-adenosyl-L-methionine-dependent methyltransferases"/>
    <property type="match status" value="1"/>
</dbReference>
<proteinExistence type="inferred from homology"/>
<dbReference type="EC" id="2.1.1.223" evidence="6"/>
<comment type="catalytic activity">
    <reaction evidence="6">
        <text>adenosine(37) in tRNA1(Val) + S-adenosyl-L-methionine = N(6)-methyladenosine(37) in tRNA1(Val) + S-adenosyl-L-homocysteine + H(+)</text>
        <dbReference type="Rhea" id="RHEA:43160"/>
        <dbReference type="Rhea" id="RHEA-COMP:10369"/>
        <dbReference type="Rhea" id="RHEA-COMP:10370"/>
        <dbReference type="ChEBI" id="CHEBI:15378"/>
        <dbReference type="ChEBI" id="CHEBI:57856"/>
        <dbReference type="ChEBI" id="CHEBI:59789"/>
        <dbReference type="ChEBI" id="CHEBI:74411"/>
        <dbReference type="ChEBI" id="CHEBI:74449"/>
        <dbReference type="EC" id="2.1.1.223"/>
    </reaction>
</comment>
<evidence type="ECO:0000256" key="1">
    <source>
        <dbReference type="ARBA" id="ARBA00022490"/>
    </source>
</evidence>
<reference evidence="8" key="2">
    <citation type="submission" date="2021-04" db="EMBL/GenBank/DDBJ databases">
        <authorList>
            <person name="Gilroy R."/>
        </authorList>
    </citation>
    <scope>NUCLEOTIDE SEQUENCE</scope>
    <source>
        <strain evidence="8">ChiHjej12B11-16260</strain>
    </source>
</reference>
<keyword evidence="3 6" id="KW-0808">Transferase</keyword>
<dbReference type="Gene3D" id="3.40.50.150">
    <property type="entry name" value="Vaccinia Virus protein VP39"/>
    <property type="match status" value="1"/>
</dbReference>
<dbReference type="InterPro" id="IPR050210">
    <property type="entry name" value="tRNA_Adenine-N(6)_MTase"/>
</dbReference>
<evidence type="ECO:0000256" key="6">
    <source>
        <dbReference type="HAMAP-Rule" id="MF_01872"/>
    </source>
</evidence>
<sequence>MSANIFHFKQFSIRQENCAMKVGTDSVLLGAWATLAHTGNILDIGTGTGILAIMAAQRTRHTAITGIEIAPHAAQQARENCEASPWKERITIEQADFIEFARNTGTRYATILSNPPYFDDLLPPDAARSTARHAVTLRYEDIFDLSRRLLQENGTLALIFPASLFRHIDEIAMLAGWSITRQLFVSTRPGKEPKRVLCEWQHALLPRPAASHLTIECQPGIYTQEYIALTQDFYLKFGPRT</sequence>
<evidence type="ECO:0000256" key="3">
    <source>
        <dbReference type="ARBA" id="ARBA00022679"/>
    </source>
</evidence>
<organism evidence="8 9">
    <name type="scientific">Candidatus Barnesiella excrementipullorum</name>
    <dbReference type="NCBI Taxonomy" id="2838479"/>
    <lineage>
        <taxon>Bacteria</taxon>
        <taxon>Pseudomonadati</taxon>
        <taxon>Bacteroidota</taxon>
        <taxon>Bacteroidia</taxon>
        <taxon>Bacteroidales</taxon>
        <taxon>Barnesiellaceae</taxon>
        <taxon>Barnesiella</taxon>
    </lineage>
</organism>
<dbReference type="PROSITE" id="PS00092">
    <property type="entry name" value="N6_MTASE"/>
    <property type="match status" value="1"/>
</dbReference>
<comment type="function">
    <text evidence="6">Specifically methylates the adenine in position 37 of tRNA(1)(Val) (anticodon cmo5UAC).</text>
</comment>
<dbReference type="InterPro" id="IPR029063">
    <property type="entry name" value="SAM-dependent_MTases_sf"/>
</dbReference>
<evidence type="ECO:0000313" key="9">
    <source>
        <dbReference type="Proteomes" id="UP000824246"/>
    </source>
</evidence>
<dbReference type="EMBL" id="DXFB01000009">
    <property type="protein sequence ID" value="HIX44657.1"/>
    <property type="molecule type" value="Genomic_DNA"/>
</dbReference>
<dbReference type="InterPro" id="IPR007848">
    <property type="entry name" value="Small_mtfrase_dom"/>
</dbReference>
<dbReference type="InterPro" id="IPR022882">
    <property type="entry name" value="tRNA_adenine-N6_MeTrfase"/>
</dbReference>
<dbReference type="GO" id="GO:0016430">
    <property type="term" value="F:tRNA (adenine-N6)-methyltransferase activity"/>
    <property type="evidence" value="ECO:0007669"/>
    <property type="project" value="UniProtKB-UniRule"/>
</dbReference>
<dbReference type="Pfam" id="PF05175">
    <property type="entry name" value="MTS"/>
    <property type="match status" value="1"/>
</dbReference>
<protein>
    <recommendedName>
        <fullName evidence="6">tRNA1(Val) (adenine(37)-N6)-methyltransferase</fullName>
        <ecNumber evidence="6">2.1.1.223</ecNumber>
    </recommendedName>
    <alternativeName>
        <fullName evidence="6">tRNA m6A37 methyltransferase</fullName>
    </alternativeName>
</protein>
<gene>
    <name evidence="8" type="ORF">H9982_00380</name>
</gene>
<dbReference type="PANTHER" id="PTHR47739:SF1">
    <property type="entry name" value="TRNA1(VAL) (ADENINE(37)-N6)-METHYLTRANSFERASE"/>
    <property type="match status" value="1"/>
</dbReference>
<dbReference type="CDD" id="cd02440">
    <property type="entry name" value="AdoMet_MTases"/>
    <property type="match status" value="1"/>
</dbReference>
<reference evidence="8" key="1">
    <citation type="journal article" date="2021" name="PeerJ">
        <title>Extensive microbial diversity within the chicken gut microbiome revealed by metagenomics and culture.</title>
        <authorList>
            <person name="Gilroy R."/>
            <person name="Ravi A."/>
            <person name="Getino M."/>
            <person name="Pursley I."/>
            <person name="Horton D.L."/>
            <person name="Alikhan N.F."/>
            <person name="Baker D."/>
            <person name="Gharbi K."/>
            <person name="Hall N."/>
            <person name="Watson M."/>
            <person name="Adriaenssens E.M."/>
            <person name="Foster-Nyarko E."/>
            <person name="Jarju S."/>
            <person name="Secka A."/>
            <person name="Antonio M."/>
            <person name="Oren A."/>
            <person name="Chaudhuri R.R."/>
            <person name="La Ragione R."/>
            <person name="Hildebrand F."/>
            <person name="Pallen M.J."/>
        </authorList>
    </citation>
    <scope>NUCLEOTIDE SEQUENCE</scope>
    <source>
        <strain evidence="8">ChiHjej12B11-16260</strain>
    </source>
</reference>
<dbReference type="InterPro" id="IPR002052">
    <property type="entry name" value="DNA_methylase_N6_adenine_CS"/>
</dbReference>